<dbReference type="KEGG" id="fln:FLA_3752"/>
<protein>
    <recommendedName>
        <fullName evidence="3">DUF4397 domain-containing protein</fullName>
    </recommendedName>
</protein>
<evidence type="ECO:0000313" key="1">
    <source>
        <dbReference type="EMBL" id="SIT04006.1"/>
    </source>
</evidence>
<dbReference type="STRING" id="477680.SAMN05421788_10371"/>
<reference evidence="2" key="1">
    <citation type="submission" date="2017-01" db="EMBL/GenBank/DDBJ databases">
        <authorList>
            <person name="Varghese N."/>
            <person name="Submissions S."/>
        </authorList>
    </citation>
    <scope>NUCLEOTIDE SEQUENCE [LARGE SCALE GENOMIC DNA]</scope>
    <source>
        <strain evidence="2">DSM 21054</strain>
    </source>
</reference>
<proteinExistence type="predicted"/>
<accession>A0A173MJY5</accession>
<keyword evidence="2" id="KW-1185">Reference proteome</keyword>
<evidence type="ECO:0000313" key="2">
    <source>
        <dbReference type="Proteomes" id="UP000186917"/>
    </source>
</evidence>
<name>A0A173MJY5_9BACT</name>
<evidence type="ECO:0008006" key="3">
    <source>
        <dbReference type="Google" id="ProtNLM"/>
    </source>
</evidence>
<dbReference type="PROSITE" id="PS51257">
    <property type="entry name" value="PROKAR_LIPOPROTEIN"/>
    <property type="match status" value="1"/>
</dbReference>
<dbReference type="AlphaFoldDB" id="A0A173MJY5"/>
<dbReference type="RefSeq" id="WP_076378681.1">
    <property type="nucleotide sequence ID" value="NZ_AP017422.1"/>
</dbReference>
<organism evidence="1 2">
    <name type="scientific">Filimonas lacunae</name>
    <dbReference type="NCBI Taxonomy" id="477680"/>
    <lineage>
        <taxon>Bacteria</taxon>
        <taxon>Pseudomonadati</taxon>
        <taxon>Bacteroidota</taxon>
        <taxon>Chitinophagia</taxon>
        <taxon>Chitinophagales</taxon>
        <taxon>Chitinophagaceae</taxon>
        <taxon>Filimonas</taxon>
    </lineage>
</organism>
<dbReference type="EMBL" id="FTOR01000003">
    <property type="protein sequence ID" value="SIT04006.1"/>
    <property type="molecule type" value="Genomic_DNA"/>
</dbReference>
<dbReference type="Proteomes" id="UP000186917">
    <property type="component" value="Unassembled WGS sequence"/>
</dbReference>
<dbReference type="OrthoDB" id="751045at2"/>
<sequence>MKKDIRLFCGLLMLLSISCKKIDSIPTSPITSITITNVINDGKGIKLINNLRDSAPTNDFKQFAIPSGVQKLYLYPLKDSLNPYYNQIKTLNNGEVYSLFLFGTVNAIDTIWQKENLPYYADSVFGVRFINLCYNSSAVNVTLDTSPAINEFSSVAYKSITSFKTYPGPYNISQYVFQVRDATTTTILTTLRLSTSRFKSITLVFRGMKGSTPATTSYGLLKVDNN</sequence>
<gene>
    <name evidence="1" type="ORF">SAMN05421788_10371</name>
</gene>